<gene>
    <name evidence="1" type="ORF">SDC9_97802</name>
</gene>
<name>A0A645ADL3_9ZZZZ</name>
<evidence type="ECO:0000313" key="1">
    <source>
        <dbReference type="EMBL" id="MPM51056.1"/>
    </source>
</evidence>
<comment type="caution">
    <text evidence="1">The sequence shown here is derived from an EMBL/GenBank/DDBJ whole genome shotgun (WGS) entry which is preliminary data.</text>
</comment>
<reference evidence="1" key="1">
    <citation type="submission" date="2019-08" db="EMBL/GenBank/DDBJ databases">
        <authorList>
            <person name="Kucharzyk K."/>
            <person name="Murdoch R.W."/>
            <person name="Higgins S."/>
            <person name="Loffler F."/>
        </authorList>
    </citation>
    <scope>NUCLEOTIDE SEQUENCE</scope>
</reference>
<protein>
    <submittedName>
        <fullName evidence="1">Uncharacterized protein</fullName>
    </submittedName>
</protein>
<proteinExistence type="predicted"/>
<accession>A0A645ADL3</accession>
<organism evidence="1">
    <name type="scientific">bioreactor metagenome</name>
    <dbReference type="NCBI Taxonomy" id="1076179"/>
    <lineage>
        <taxon>unclassified sequences</taxon>
        <taxon>metagenomes</taxon>
        <taxon>ecological metagenomes</taxon>
    </lineage>
</organism>
<dbReference type="EMBL" id="VSSQ01013240">
    <property type="protein sequence ID" value="MPM51056.1"/>
    <property type="molecule type" value="Genomic_DNA"/>
</dbReference>
<sequence>MDVHDVFVADPRGVPHGVDQLAAAERQAGLGGQDVEDVELGAGEGDGVVADPHFVAGGVDAQVAEHAVFLHRGGGGGWAAGAPQHGLDAGDEFAVAERLGEVVVGPHGQSDEPVDLVAASSQDQDVAVREGADLAAHLDAVEAGQPEVEHDDVGVLGPGLVEGLGAGVGLADLVACPGEVGRDDGGEFAFVIDDQHLGRLCTFAVHVSQYGRDPLSTGELGRAPGRVLMRS</sequence>
<dbReference type="AlphaFoldDB" id="A0A645ADL3"/>